<organism evidence="2 3">
    <name type="scientific">Mya arenaria</name>
    <name type="common">Soft-shell clam</name>
    <dbReference type="NCBI Taxonomy" id="6604"/>
    <lineage>
        <taxon>Eukaryota</taxon>
        <taxon>Metazoa</taxon>
        <taxon>Spiralia</taxon>
        <taxon>Lophotrochozoa</taxon>
        <taxon>Mollusca</taxon>
        <taxon>Bivalvia</taxon>
        <taxon>Autobranchia</taxon>
        <taxon>Heteroconchia</taxon>
        <taxon>Euheterodonta</taxon>
        <taxon>Imparidentia</taxon>
        <taxon>Neoheterodontei</taxon>
        <taxon>Myida</taxon>
        <taxon>Myoidea</taxon>
        <taxon>Myidae</taxon>
        <taxon>Mya</taxon>
    </lineage>
</organism>
<evidence type="ECO:0000313" key="2">
    <source>
        <dbReference type="EMBL" id="WAR04978.1"/>
    </source>
</evidence>
<gene>
    <name evidence="2" type="ORF">MAR_020347</name>
</gene>
<dbReference type="InterPro" id="IPR035994">
    <property type="entry name" value="Nucleoside_phosphorylase_sf"/>
</dbReference>
<dbReference type="PANTHER" id="PTHR47705:SF1">
    <property type="entry name" value="PNP_UDP_1 DOMAIN-CONTAINING PROTEIN"/>
    <property type="match status" value="1"/>
</dbReference>
<keyword evidence="3" id="KW-1185">Reference proteome</keyword>
<feature type="compositionally biased region" description="Basic residues" evidence="1">
    <location>
        <begin position="1"/>
        <end position="19"/>
    </location>
</feature>
<dbReference type="EMBL" id="CP111016">
    <property type="protein sequence ID" value="WAR04978.1"/>
    <property type="molecule type" value="Genomic_DNA"/>
</dbReference>
<proteinExistence type="predicted"/>
<dbReference type="Proteomes" id="UP001164746">
    <property type="component" value="Chromosome 5"/>
</dbReference>
<dbReference type="Gene3D" id="3.40.50.1580">
    <property type="entry name" value="Nucleoside phosphorylase domain"/>
    <property type="match status" value="1"/>
</dbReference>
<reference evidence="2" key="1">
    <citation type="submission" date="2022-11" db="EMBL/GenBank/DDBJ databases">
        <title>Centuries of genome instability and evolution in soft-shell clam transmissible cancer (bioRxiv).</title>
        <authorList>
            <person name="Hart S.F.M."/>
            <person name="Yonemitsu M.A."/>
            <person name="Giersch R.M."/>
            <person name="Beal B.F."/>
            <person name="Arriagada G."/>
            <person name="Davis B.W."/>
            <person name="Ostrander E.A."/>
            <person name="Goff S.P."/>
            <person name="Metzger M.J."/>
        </authorList>
    </citation>
    <scope>NUCLEOTIDE SEQUENCE</scope>
    <source>
        <strain evidence="2">MELC-2E11</strain>
        <tissue evidence="2">Siphon/mantle</tissue>
    </source>
</reference>
<name>A0ABY7E4P7_MYAAR</name>
<evidence type="ECO:0000256" key="1">
    <source>
        <dbReference type="SAM" id="MobiDB-lite"/>
    </source>
</evidence>
<evidence type="ECO:0000313" key="3">
    <source>
        <dbReference type="Proteomes" id="UP001164746"/>
    </source>
</evidence>
<dbReference type="PANTHER" id="PTHR47705">
    <property type="entry name" value="AGAP000321-PA"/>
    <property type="match status" value="1"/>
</dbReference>
<sequence length="416" mass="46692">MTPSKKGKATHIRIERRKKLDMNGTESDERHHVGGGEHKGLVVNKSSQGNAEEDLGAAHVQLAFNCFMVDMKTQKHLVRLRKLKTLDQCTRLIVNVEDATEEMLREQLEELEKRELVKKLENEVQVVKQMNVVSASNQPTIAIITANYCEKMAVDAMMENKTTYVKYKVKGESNAYTIGFIGEHKCVSTKLPMIGHDRSAQISSGNTTTRLLGTFQQVEHVFVVGVGGGVPHFTNYFKHLRMGDEVIKNIKAVRSQRHFAPWEKYMKDGLELLSTQEADYNRPPTETDRLTMMIGEGNIIEMQHPHHPDGIDERHGMPKVFFGAIGAGKRFARDDDLRLDFAAKNGLQTFDSEFDQVLGGILGSVKDSFLFIRGIADYSDGMQKTEWQPYAALVAAAVTKSIIKSFKSPYGSEDEA</sequence>
<feature type="compositionally biased region" description="Basic and acidic residues" evidence="1">
    <location>
        <begin position="27"/>
        <end position="39"/>
    </location>
</feature>
<accession>A0ABY7E4P7</accession>
<dbReference type="SUPFAM" id="SSF53167">
    <property type="entry name" value="Purine and uridine phosphorylases"/>
    <property type="match status" value="1"/>
</dbReference>
<feature type="region of interest" description="Disordered" evidence="1">
    <location>
        <begin position="1"/>
        <end position="39"/>
    </location>
</feature>
<protein>
    <submittedName>
        <fullName evidence="2">Uncharacterized protein</fullName>
    </submittedName>
</protein>